<keyword evidence="2" id="KW-0347">Helicase</keyword>
<dbReference type="GO" id="GO:0005524">
    <property type="term" value="F:ATP binding"/>
    <property type="evidence" value="ECO:0007669"/>
    <property type="project" value="InterPro"/>
</dbReference>
<dbReference type="GO" id="GO:0003678">
    <property type="term" value="F:DNA helicase activity"/>
    <property type="evidence" value="ECO:0007669"/>
    <property type="project" value="InterPro"/>
</dbReference>
<dbReference type="AlphaFoldDB" id="A0A6M3JK49"/>
<keyword evidence="2" id="KW-0067">ATP-binding</keyword>
<dbReference type="Gene3D" id="1.10.860.10">
    <property type="entry name" value="DNAb Helicase, Chain A"/>
    <property type="match status" value="1"/>
</dbReference>
<dbReference type="SUPFAM" id="SSF48024">
    <property type="entry name" value="N-terminal domain of DnaB helicase"/>
    <property type="match status" value="1"/>
</dbReference>
<reference evidence="2" key="1">
    <citation type="submission" date="2020-03" db="EMBL/GenBank/DDBJ databases">
        <title>The deep terrestrial virosphere.</title>
        <authorList>
            <person name="Holmfeldt K."/>
            <person name="Nilsson E."/>
            <person name="Simone D."/>
            <person name="Lopez-Fernandez M."/>
            <person name="Wu X."/>
            <person name="de Brujin I."/>
            <person name="Lundin D."/>
            <person name="Andersson A."/>
            <person name="Bertilsson S."/>
            <person name="Dopson M."/>
        </authorList>
    </citation>
    <scope>NUCLEOTIDE SEQUENCE</scope>
    <source>
        <strain evidence="2">MM415A03888</strain>
    </source>
</reference>
<feature type="domain" description="SF4 helicase" evidence="1">
    <location>
        <begin position="155"/>
        <end position="420"/>
    </location>
</feature>
<dbReference type="GO" id="GO:0005829">
    <property type="term" value="C:cytosol"/>
    <property type="evidence" value="ECO:0007669"/>
    <property type="project" value="TreeGrafter"/>
</dbReference>
<dbReference type="EMBL" id="MT141773">
    <property type="protein sequence ID" value="QJA70216.1"/>
    <property type="molecule type" value="Genomic_DNA"/>
</dbReference>
<protein>
    <submittedName>
        <fullName evidence="2">Putative helicase</fullName>
    </submittedName>
</protein>
<dbReference type="Gene3D" id="3.40.50.300">
    <property type="entry name" value="P-loop containing nucleotide triphosphate hydrolases"/>
    <property type="match status" value="1"/>
</dbReference>
<name>A0A6M3JK49_9ZZZZ</name>
<evidence type="ECO:0000259" key="1">
    <source>
        <dbReference type="PROSITE" id="PS51199"/>
    </source>
</evidence>
<keyword evidence="2" id="KW-0378">Hydrolase</keyword>
<organism evidence="2">
    <name type="scientific">viral metagenome</name>
    <dbReference type="NCBI Taxonomy" id="1070528"/>
    <lineage>
        <taxon>unclassified sequences</taxon>
        <taxon>metagenomes</taxon>
        <taxon>organismal metagenomes</taxon>
    </lineage>
</organism>
<proteinExistence type="predicted"/>
<sequence>MTDHEEIIIAYCMVENQLITKGVQAGLTSEHFNVPWCRVLWSGMVDRVNQGLLVEYPWAVAYLKEKTGKADEMRLAMMPSEVRAISEFDSAVEVLITEHQRRSVIDIARTALTAAPSAHPLTVARAAYDRLGALVETNTDEPDTDDDIKRRIMDSARGVIRVDIGYDKLNWRIKGIEPGTYIVAGGHTSHGKSMFAMNIIFNLIEQGYHCTLFSTETNKEGFTRRLATRYSGLNPSIHHLDEAELDMYSQAVDLAFEKPVEVYKVLSLSDIRMRIRRGKSVLYVVDYIQEVRSDIDFRENDVKSLAYISRELERLTKELDTTILVLSQFHRPGKHDDDYAPDGFSFRGSGGIEESADITLIMNYPYQLASAERREKIRENGNEFLLNIQIWKNRKHGLTDMLQYDFCKEDLSISERKEAQ</sequence>
<dbReference type="PROSITE" id="PS51199">
    <property type="entry name" value="SF4_HELICASE"/>
    <property type="match status" value="1"/>
</dbReference>
<dbReference type="GO" id="GO:0006260">
    <property type="term" value="P:DNA replication"/>
    <property type="evidence" value="ECO:0007669"/>
    <property type="project" value="InterPro"/>
</dbReference>
<dbReference type="InterPro" id="IPR007694">
    <property type="entry name" value="DNA_helicase_DnaB-like_C"/>
</dbReference>
<gene>
    <name evidence="2" type="ORF">MM415A03888_0010</name>
</gene>
<dbReference type="Pfam" id="PF03796">
    <property type="entry name" value="DnaB_C"/>
    <property type="match status" value="1"/>
</dbReference>
<accession>A0A6M3JK49</accession>
<dbReference type="InterPro" id="IPR027417">
    <property type="entry name" value="P-loop_NTPase"/>
</dbReference>
<dbReference type="InterPro" id="IPR016136">
    <property type="entry name" value="DNA_helicase_N/primase_C"/>
</dbReference>
<dbReference type="PANTHER" id="PTHR30153:SF2">
    <property type="entry name" value="REPLICATIVE DNA HELICASE"/>
    <property type="match status" value="1"/>
</dbReference>
<dbReference type="SUPFAM" id="SSF52540">
    <property type="entry name" value="P-loop containing nucleoside triphosphate hydrolases"/>
    <property type="match status" value="1"/>
</dbReference>
<dbReference type="InterPro" id="IPR036185">
    <property type="entry name" value="DNA_heli_DnaB-like_N_sf"/>
</dbReference>
<evidence type="ECO:0000313" key="2">
    <source>
        <dbReference type="EMBL" id="QJA70216.1"/>
    </source>
</evidence>
<keyword evidence="2" id="KW-0547">Nucleotide-binding</keyword>
<dbReference type="PANTHER" id="PTHR30153">
    <property type="entry name" value="REPLICATIVE DNA HELICASE DNAB"/>
    <property type="match status" value="1"/>
</dbReference>